<accession>A0A9K3NXM3</accession>
<protein>
    <submittedName>
        <fullName evidence="1">Uncharacterized protein</fullName>
    </submittedName>
</protein>
<dbReference type="Gramene" id="mRNA:HanXRQr2_Chr03g0132201">
    <property type="protein sequence ID" value="CDS:HanXRQr2_Chr03g0132201.1"/>
    <property type="gene ID" value="HanXRQr2_Chr03g0132201"/>
</dbReference>
<comment type="caution">
    <text evidence="1">The sequence shown here is derived from an EMBL/GenBank/DDBJ whole genome shotgun (WGS) entry which is preliminary data.</text>
</comment>
<reference evidence="1" key="1">
    <citation type="journal article" date="2017" name="Nature">
        <title>The sunflower genome provides insights into oil metabolism, flowering and Asterid evolution.</title>
        <authorList>
            <person name="Badouin H."/>
            <person name="Gouzy J."/>
            <person name="Grassa C.J."/>
            <person name="Murat F."/>
            <person name="Staton S.E."/>
            <person name="Cottret L."/>
            <person name="Lelandais-Briere C."/>
            <person name="Owens G.L."/>
            <person name="Carrere S."/>
            <person name="Mayjonade B."/>
            <person name="Legrand L."/>
            <person name="Gill N."/>
            <person name="Kane N.C."/>
            <person name="Bowers J.E."/>
            <person name="Hubner S."/>
            <person name="Bellec A."/>
            <person name="Berard A."/>
            <person name="Berges H."/>
            <person name="Blanchet N."/>
            <person name="Boniface M.C."/>
            <person name="Brunel D."/>
            <person name="Catrice O."/>
            <person name="Chaidir N."/>
            <person name="Claudel C."/>
            <person name="Donnadieu C."/>
            <person name="Faraut T."/>
            <person name="Fievet G."/>
            <person name="Helmstetter N."/>
            <person name="King M."/>
            <person name="Knapp S.J."/>
            <person name="Lai Z."/>
            <person name="Le Paslier M.C."/>
            <person name="Lippi Y."/>
            <person name="Lorenzon L."/>
            <person name="Mandel J.R."/>
            <person name="Marage G."/>
            <person name="Marchand G."/>
            <person name="Marquand E."/>
            <person name="Bret-Mestries E."/>
            <person name="Morien E."/>
            <person name="Nambeesan S."/>
            <person name="Nguyen T."/>
            <person name="Pegot-Espagnet P."/>
            <person name="Pouilly N."/>
            <person name="Raftis F."/>
            <person name="Sallet E."/>
            <person name="Schiex T."/>
            <person name="Thomas J."/>
            <person name="Vandecasteele C."/>
            <person name="Vares D."/>
            <person name="Vear F."/>
            <person name="Vautrin S."/>
            <person name="Crespi M."/>
            <person name="Mangin B."/>
            <person name="Burke J.M."/>
            <person name="Salse J."/>
            <person name="Munos S."/>
            <person name="Vincourt P."/>
            <person name="Rieseberg L.H."/>
            <person name="Langlade N.B."/>
        </authorList>
    </citation>
    <scope>NUCLEOTIDE SEQUENCE</scope>
    <source>
        <tissue evidence="1">Leaves</tissue>
    </source>
</reference>
<dbReference type="EMBL" id="MNCJ02000318">
    <property type="protein sequence ID" value="KAF5816244.1"/>
    <property type="molecule type" value="Genomic_DNA"/>
</dbReference>
<dbReference type="PANTHER" id="PTHR38925:SF1">
    <property type="entry name" value="PROTEIN, PUTATIVE-RELATED"/>
    <property type="match status" value="1"/>
</dbReference>
<evidence type="ECO:0000313" key="2">
    <source>
        <dbReference type="Proteomes" id="UP000215914"/>
    </source>
</evidence>
<dbReference type="AlphaFoldDB" id="A0A9K3NXM3"/>
<dbReference type="PANTHER" id="PTHR38925">
    <property type="entry name" value="PROTEIN, PUTATIVE-RELATED"/>
    <property type="match status" value="1"/>
</dbReference>
<keyword evidence="2" id="KW-1185">Reference proteome</keyword>
<dbReference type="Proteomes" id="UP000215914">
    <property type="component" value="Unassembled WGS sequence"/>
</dbReference>
<organism evidence="1 2">
    <name type="scientific">Helianthus annuus</name>
    <name type="common">Common sunflower</name>
    <dbReference type="NCBI Taxonomy" id="4232"/>
    <lineage>
        <taxon>Eukaryota</taxon>
        <taxon>Viridiplantae</taxon>
        <taxon>Streptophyta</taxon>
        <taxon>Embryophyta</taxon>
        <taxon>Tracheophyta</taxon>
        <taxon>Spermatophyta</taxon>
        <taxon>Magnoliopsida</taxon>
        <taxon>eudicotyledons</taxon>
        <taxon>Gunneridae</taxon>
        <taxon>Pentapetalae</taxon>
        <taxon>asterids</taxon>
        <taxon>campanulids</taxon>
        <taxon>Asterales</taxon>
        <taxon>Asteraceae</taxon>
        <taxon>Asteroideae</taxon>
        <taxon>Heliantheae alliance</taxon>
        <taxon>Heliantheae</taxon>
        <taxon>Helianthus</taxon>
    </lineage>
</organism>
<gene>
    <name evidence="1" type="ORF">HanXRQr2_Chr03g0132201</name>
</gene>
<proteinExistence type="predicted"/>
<evidence type="ECO:0000313" key="1">
    <source>
        <dbReference type="EMBL" id="KAF5816244.1"/>
    </source>
</evidence>
<name>A0A9K3NXM3_HELAN</name>
<sequence>MHILLIAKVKILGLSKFHRVTTTPLLATLLWPFFLKLLMSLRPIQDIVNSMVHDSRLFMFQLSQIIHLDDIGEGERRFSRVRRLLHNRLVNTGRSIAFVEDEHSLHTVSMVAL</sequence>
<reference evidence="1" key="2">
    <citation type="submission" date="2020-06" db="EMBL/GenBank/DDBJ databases">
        <title>Helianthus annuus Genome sequencing and assembly Release 2.</title>
        <authorList>
            <person name="Gouzy J."/>
            <person name="Langlade N."/>
            <person name="Munos S."/>
        </authorList>
    </citation>
    <scope>NUCLEOTIDE SEQUENCE</scope>
    <source>
        <tissue evidence="1">Leaves</tissue>
    </source>
</reference>